<protein>
    <submittedName>
        <fullName evidence="2">Uncharacterized protein</fullName>
    </submittedName>
</protein>
<comment type="caution">
    <text evidence="2">The sequence shown here is derived from an EMBL/GenBank/DDBJ whole genome shotgun (WGS) entry which is preliminary data.</text>
</comment>
<organism evidence="2 3">
    <name type="scientific">Stylosanthes scabra</name>
    <dbReference type="NCBI Taxonomy" id="79078"/>
    <lineage>
        <taxon>Eukaryota</taxon>
        <taxon>Viridiplantae</taxon>
        <taxon>Streptophyta</taxon>
        <taxon>Embryophyta</taxon>
        <taxon>Tracheophyta</taxon>
        <taxon>Spermatophyta</taxon>
        <taxon>Magnoliopsida</taxon>
        <taxon>eudicotyledons</taxon>
        <taxon>Gunneridae</taxon>
        <taxon>Pentapetalae</taxon>
        <taxon>rosids</taxon>
        <taxon>fabids</taxon>
        <taxon>Fabales</taxon>
        <taxon>Fabaceae</taxon>
        <taxon>Papilionoideae</taxon>
        <taxon>50 kb inversion clade</taxon>
        <taxon>dalbergioids sensu lato</taxon>
        <taxon>Dalbergieae</taxon>
        <taxon>Pterocarpus clade</taxon>
        <taxon>Stylosanthes</taxon>
    </lineage>
</organism>
<dbReference type="EMBL" id="JASCZI010000245">
    <property type="protein sequence ID" value="MED6110427.1"/>
    <property type="molecule type" value="Genomic_DNA"/>
</dbReference>
<feature type="transmembrane region" description="Helical" evidence="1">
    <location>
        <begin position="67"/>
        <end position="86"/>
    </location>
</feature>
<reference evidence="2 3" key="1">
    <citation type="journal article" date="2023" name="Plants (Basel)">
        <title>Bridging the Gap: Combining Genomics and Transcriptomics Approaches to Understand Stylosanthes scabra, an Orphan Legume from the Brazilian Caatinga.</title>
        <authorList>
            <person name="Ferreira-Neto J.R.C."/>
            <person name="da Silva M.D."/>
            <person name="Binneck E."/>
            <person name="de Melo N.F."/>
            <person name="da Silva R.H."/>
            <person name="de Melo A.L.T.M."/>
            <person name="Pandolfi V."/>
            <person name="Bustamante F.O."/>
            <person name="Brasileiro-Vidal A.C."/>
            <person name="Benko-Iseppon A.M."/>
        </authorList>
    </citation>
    <scope>NUCLEOTIDE SEQUENCE [LARGE SCALE GENOMIC DNA]</scope>
    <source>
        <tissue evidence="2">Leaves</tissue>
    </source>
</reference>
<gene>
    <name evidence="2" type="ORF">PIB30_042733</name>
</gene>
<keyword evidence="3" id="KW-1185">Reference proteome</keyword>
<name>A0ABU6QFW5_9FABA</name>
<dbReference type="Proteomes" id="UP001341840">
    <property type="component" value="Unassembled WGS sequence"/>
</dbReference>
<proteinExistence type="predicted"/>
<sequence>MPTKVDPVGKGLAHNPQSREFEPHCRCEDLVDRRSVSTSVSAHRAVSDIEKAKVILFMRAKNFKGNAMLLIAYSISSCLWTAVGVIHSTRNKERKCVIPIVCCTAERLGLVK</sequence>
<accession>A0ABU6QFW5</accession>
<evidence type="ECO:0000313" key="2">
    <source>
        <dbReference type="EMBL" id="MED6110427.1"/>
    </source>
</evidence>
<evidence type="ECO:0000313" key="3">
    <source>
        <dbReference type="Proteomes" id="UP001341840"/>
    </source>
</evidence>
<evidence type="ECO:0000256" key="1">
    <source>
        <dbReference type="SAM" id="Phobius"/>
    </source>
</evidence>
<keyword evidence="1" id="KW-0812">Transmembrane</keyword>
<keyword evidence="1" id="KW-0472">Membrane</keyword>
<keyword evidence="1" id="KW-1133">Transmembrane helix</keyword>